<name>A0ABY5T2Z0_9SPHN</name>
<protein>
    <submittedName>
        <fullName evidence="4">DUF4168 domain-containing protein</fullName>
    </submittedName>
</protein>
<dbReference type="InterPro" id="IPR025433">
    <property type="entry name" value="DUF4168"/>
</dbReference>
<dbReference type="Proteomes" id="UP001065265">
    <property type="component" value="Chromosome"/>
</dbReference>
<feature type="signal peptide" evidence="2">
    <location>
        <begin position="1"/>
        <end position="21"/>
    </location>
</feature>
<organism evidence="4 5">
    <name type="scientific">Qipengyuania spongiae</name>
    <dbReference type="NCBI Taxonomy" id="2909673"/>
    <lineage>
        <taxon>Bacteria</taxon>
        <taxon>Pseudomonadati</taxon>
        <taxon>Pseudomonadota</taxon>
        <taxon>Alphaproteobacteria</taxon>
        <taxon>Sphingomonadales</taxon>
        <taxon>Erythrobacteraceae</taxon>
        <taxon>Qipengyuania</taxon>
    </lineage>
</organism>
<dbReference type="EMBL" id="CP092471">
    <property type="protein sequence ID" value="UVI39721.1"/>
    <property type="molecule type" value="Genomic_DNA"/>
</dbReference>
<sequence length="141" mass="14402">MKTLHILFAGSAMVLASGVAAQSMDPQTTDPATPPVQEAPMEPAPAAPAMDQALSDQAPSDQATASDFSDTEVRSFAAAAIEIQNLAGEEAAKQEQAAQIVANAGIDAETFNAIGTAMQTDPELAQRVQLAAAELQPEPAG</sequence>
<feature type="domain" description="DUF4168" evidence="3">
    <location>
        <begin position="93"/>
        <end position="128"/>
    </location>
</feature>
<feature type="region of interest" description="Disordered" evidence="1">
    <location>
        <begin position="21"/>
        <end position="70"/>
    </location>
</feature>
<evidence type="ECO:0000313" key="4">
    <source>
        <dbReference type="EMBL" id="UVI39721.1"/>
    </source>
</evidence>
<keyword evidence="2" id="KW-0732">Signal</keyword>
<evidence type="ECO:0000313" key="5">
    <source>
        <dbReference type="Proteomes" id="UP001065265"/>
    </source>
</evidence>
<dbReference type="RefSeq" id="WP_265559358.1">
    <property type="nucleotide sequence ID" value="NZ_CP092471.1"/>
</dbReference>
<gene>
    <name evidence="4" type="ORF">L1F33_01800</name>
</gene>
<reference evidence="4" key="1">
    <citation type="submission" date="2022-02" db="EMBL/GenBank/DDBJ databases">
        <title>Qipengyuania spongiae sp. nov., isolated from marine sponge.</title>
        <authorList>
            <person name="Li Z."/>
            <person name="Zhang M."/>
        </authorList>
    </citation>
    <scope>NUCLEOTIDE SEQUENCE</scope>
    <source>
        <strain evidence="4">PHS-Z21</strain>
    </source>
</reference>
<feature type="compositionally biased region" description="Polar residues" evidence="1">
    <location>
        <begin position="54"/>
        <end position="68"/>
    </location>
</feature>
<evidence type="ECO:0000256" key="1">
    <source>
        <dbReference type="SAM" id="MobiDB-lite"/>
    </source>
</evidence>
<feature type="chain" id="PRO_5045700719" evidence="2">
    <location>
        <begin position="22"/>
        <end position="141"/>
    </location>
</feature>
<keyword evidence="5" id="KW-1185">Reference proteome</keyword>
<accession>A0ABY5T2Z0</accession>
<evidence type="ECO:0000256" key="2">
    <source>
        <dbReference type="SAM" id="SignalP"/>
    </source>
</evidence>
<proteinExistence type="predicted"/>
<evidence type="ECO:0000259" key="3">
    <source>
        <dbReference type="Pfam" id="PF13767"/>
    </source>
</evidence>
<dbReference type="Pfam" id="PF13767">
    <property type="entry name" value="DUF4168"/>
    <property type="match status" value="1"/>
</dbReference>